<dbReference type="STRING" id="351656.Xvie_03982"/>
<comment type="caution">
    <text evidence="1">The sequence shown here is derived from an EMBL/GenBank/DDBJ whole genome shotgun (WGS) entry which is preliminary data.</text>
</comment>
<keyword evidence="2" id="KW-1185">Reference proteome</keyword>
<evidence type="ECO:0000313" key="2">
    <source>
        <dbReference type="Proteomes" id="UP000194350"/>
    </source>
</evidence>
<name>A0A1Y2S872_9GAMM</name>
<dbReference type="EMBL" id="MUBJ01000051">
    <property type="protein sequence ID" value="OTA14120.1"/>
    <property type="molecule type" value="Genomic_DNA"/>
</dbReference>
<dbReference type="Proteomes" id="UP000194350">
    <property type="component" value="Unassembled WGS sequence"/>
</dbReference>
<evidence type="ECO:0008006" key="3">
    <source>
        <dbReference type="Google" id="ProtNLM"/>
    </source>
</evidence>
<organism evidence="1 2">
    <name type="scientific">Xenorhabdus vietnamensis</name>
    <dbReference type="NCBI Taxonomy" id="351656"/>
    <lineage>
        <taxon>Bacteria</taxon>
        <taxon>Pseudomonadati</taxon>
        <taxon>Pseudomonadota</taxon>
        <taxon>Gammaproteobacteria</taxon>
        <taxon>Enterobacterales</taxon>
        <taxon>Morganellaceae</taxon>
        <taxon>Xenorhabdus</taxon>
    </lineage>
</organism>
<accession>A0A1Y2S872</accession>
<dbReference type="RefSeq" id="WP_086110806.1">
    <property type="nucleotide sequence ID" value="NZ_CAWNGD010000097.1"/>
</dbReference>
<dbReference type="AlphaFoldDB" id="A0A1Y2S872"/>
<sequence>MKKVTLTFKKSNHINQYIYGFLLLNKQKIIKIDKINKDSNIASIQHILRAEIDGRKIVYDANDGDHLERNFFSLSDYEWCDLYFKRSLSEQLLCNYPKCRPLGFNYNLKPAYRRIEHFLGNIRRQLGKEIIRHYDLEVSPYISDNPKILFLTRLWEPNSKTENSSEKQKITHEINALNEQRLMILKTIKSHFSSIATIGLNDSEYSRKMAPDFILPATHTNRRNFIDMIKNHEICITSTGLHRSTGWRFGEFVAAARAIISEPLEYIVPGDFSNYLTFKNEDELISAIDKLTHDKELRYKMMTDNEIYYNEHLKPDKLILNTLLSS</sequence>
<protein>
    <recommendedName>
        <fullName evidence="3">Glycosyltransferase family 1 protein</fullName>
    </recommendedName>
</protein>
<reference evidence="1 2" key="1">
    <citation type="submission" date="2016-10" db="EMBL/GenBank/DDBJ databases">
        <title>Systematic genetic and metabolomic analysis of Xenorhabdus and Photorhabdus spp., highlights the requirements for a dual symbiotic and pathogenic life style.</title>
        <authorList>
            <person name="Tobias N.J."/>
            <person name="Wolff H."/>
            <person name="Djahanschiri B."/>
            <person name="Pidot S.J."/>
            <person name="Stinear T.P."/>
            <person name="Ebersberger I."/>
            <person name="Bode H.B."/>
        </authorList>
    </citation>
    <scope>NUCLEOTIDE SEQUENCE [LARGE SCALE GENOMIC DNA]</scope>
    <source>
        <strain evidence="1 2">DSM 22392</strain>
    </source>
</reference>
<dbReference type="OrthoDB" id="6336595at2"/>
<gene>
    <name evidence="1" type="ORF">Xvie_03982</name>
</gene>
<evidence type="ECO:0000313" key="1">
    <source>
        <dbReference type="EMBL" id="OTA14120.1"/>
    </source>
</evidence>
<proteinExistence type="predicted"/>